<sequence length="81" mass="8415">MKPCRCPCGLAVDLRAVAAPGCYWAACDSCLDACSAALRDSLRRSVEGSRSASLAAAARMLAEANQTTAGLSPVRRERADA</sequence>
<keyword evidence="2" id="KW-1185">Reference proteome</keyword>
<organism evidence="1 2">
    <name type="scientific">Azospirillum picis</name>
    <dbReference type="NCBI Taxonomy" id="488438"/>
    <lineage>
        <taxon>Bacteria</taxon>
        <taxon>Pseudomonadati</taxon>
        <taxon>Pseudomonadota</taxon>
        <taxon>Alphaproteobacteria</taxon>
        <taxon>Rhodospirillales</taxon>
        <taxon>Azospirillaceae</taxon>
        <taxon>Azospirillum</taxon>
    </lineage>
</organism>
<dbReference type="RefSeq" id="WP_209985885.1">
    <property type="nucleotide sequence ID" value="NZ_JAGINO010000017.1"/>
</dbReference>
<proteinExistence type="predicted"/>
<evidence type="ECO:0000313" key="2">
    <source>
        <dbReference type="Proteomes" id="UP001244552"/>
    </source>
</evidence>
<name>A0ABU0MPH4_9PROT</name>
<gene>
    <name evidence="1" type="ORF">QO018_004252</name>
</gene>
<comment type="caution">
    <text evidence="1">The sequence shown here is derived from an EMBL/GenBank/DDBJ whole genome shotgun (WGS) entry which is preliminary data.</text>
</comment>
<dbReference type="Proteomes" id="UP001244552">
    <property type="component" value="Unassembled WGS sequence"/>
</dbReference>
<protein>
    <submittedName>
        <fullName evidence="1">Uncharacterized protein</fullName>
    </submittedName>
</protein>
<dbReference type="EMBL" id="JAUSVU010000017">
    <property type="protein sequence ID" value="MDQ0535374.1"/>
    <property type="molecule type" value="Genomic_DNA"/>
</dbReference>
<reference evidence="1 2" key="1">
    <citation type="submission" date="2023-07" db="EMBL/GenBank/DDBJ databases">
        <title>Genomic Encyclopedia of Type Strains, Phase IV (KMG-IV): sequencing the most valuable type-strain genomes for metagenomic binning, comparative biology and taxonomic classification.</title>
        <authorList>
            <person name="Goeker M."/>
        </authorList>
    </citation>
    <scope>NUCLEOTIDE SEQUENCE [LARGE SCALE GENOMIC DNA]</scope>
    <source>
        <strain evidence="1 2">DSM 19922</strain>
    </source>
</reference>
<accession>A0ABU0MPH4</accession>
<evidence type="ECO:0000313" key="1">
    <source>
        <dbReference type="EMBL" id="MDQ0535374.1"/>
    </source>
</evidence>